<evidence type="ECO:0000313" key="4">
    <source>
        <dbReference type="Proteomes" id="UP000182938"/>
    </source>
</evidence>
<evidence type="ECO:0000313" key="3">
    <source>
        <dbReference type="EMBL" id="QOK21599.1"/>
    </source>
</evidence>
<reference evidence="3 5" key="2">
    <citation type="submission" date="2020-10" db="EMBL/GenBank/DDBJ databases">
        <title>Janibacter indicus TT2 genome sequence.</title>
        <authorList>
            <person name="Lee K."/>
            <person name="Ganzorig M."/>
        </authorList>
    </citation>
    <scope>NUCLEOTIDE SEQUENCE [LARGE SCALE GENOMIC DNA]</scope>
    <source>
        <strain evidence="3 5">TT2</strain>
    </source>
</reference>
<accession>A0A1L3MGZ7</accession>
<organism evidence="2 4">
    <name type="scientific">Janibacter indicus</name>
    <dbReference type="NCBI Taxonomy" id="857417"/>
    <lineage>
        <taxon>Bacteria</taxon>
        <taxon>Bacillati</taxon>
        <taxon>Actinomycetota</taxon>
        <taxon>Actinomycetes</taxon>
        <taxon>Micrococcales</taxon>
        <taxon>Intrasporangiaceae</taxon>
        <taxon>Janibacter</taxon>
    </lineage>
</organism>
<sequence length="113" mass="12947">MEAVDWLVRFVGASVITLGVLWLAARDVLTVVDWHRSRPAYVRDYTDAREYMAVAVMLCRRCWTIRLPGIWVIVARPLYGKAADRAAWDDHRIFATSALARVRKYAPNRENGA</sequence>
<keyword evidence="1" id="KW-0472">Membrane</keyword>
<keyword evidence="1" id="KW-0812">Transmembrane</keyword>
<evidence type="ECO:0000256" key="1">
    <source>
        <dbReference type="SAM" id="Phobius"/>
    </source>
</evidence>
<dbReference type="EMBL" id="CP062789">
    <property type="protein sequence ID" value="QOK21599.1"/>
    <property type="molecule type" value="Genomic_DNA"/>
</dbReference>
<keyword evidence="1" id="KW-1133">Transmembrane helix</keyword>
<dbReference type="Proteomes" id="UP000593998">
    <property type="component" value="Chromosome"/>
</dbReference>
<feature type="transmembrane region" description="Helical" evidence="1">
    <location>
        <begin position="6"/>
        <end position="25"/>
    </location>
</feature>
<keyword evidence="4" id="KW-1185">Reference proteome</keyword>
<proteinExistence type="predicted"/>
<protein>
    <submittedName>
        <fullName evidence="2">Uncharacterized protein</fullName>
    </submittedName>
</protein>
<gene>
    <name evidence="2" type="ORF">ASJ30_09170</name>
    <name evidence="3" type="ORF">IGS73_10560</name>
</gene>
<dbReference type="EMBL" id="CP013290">
    <property type="protein sequence ID" value="APH01677.1"/>
    <property type="molecule type" value="Genomic_DNA"/>
</dbReference>
<name>A0A1L3MGZ7_9MICO</name>
<dbReference type="KEGG" id="jte:ASJ30_09170"/>
<reference evidence="2 4" key="1">
    <citation type="submission" date="2015-11" db="EMBL/GenBank/DDBJ databases">
        <authorList>
            <person name="Zhang Y."/>
            <person name="Guo Z."/>
        </authorList>
    </citation>
    <scope>NUCLEOTIDE SEQUENCE [LARGE SCALE GENOMIC DNA]</scope>
    <source>
        <strain evidence="2 4">YFY001</strain>
    </source>
</reference>
<dbReference type="RefSeq" id="WP_072624836.1">
    <property type="nucleotide sequence ID" value="NZ_CP013290.1"/>
</dbReference>
<evidence type="ECO:0000313" key="5">
    <source>
        <dbReference type="Proteomes" id="UP000593998"/>
    </source>
</evidence>
<dbReference type="AlphaFoldDB" id="A0A1L3MGZ7"/>
<dbReference type="Proteomes" id="UP000182938">
    <property type="component" value="Chromosome"/>
</dbReference>
<evidence type="ECO:0000313" key="2">
    <source>
        <dbReference type="EMBL" id="APH01677.1"/>
    </source>
</evidence>